<dbReference type="Gene3D" id="2.60.40.10">
    <property type="entry name" value="Immunoglobulins"/>
    <property type="match status" value="2"/>
</dbReference>
<keyword evidence="3" id="KW-0732">Signal</keyword>
<dbReference type="SUPFAM" id="SSF52799">
    <property type="entry name" value="(Phosphotyrosine protein) phosphatases II"/>
    <property type="match status" value="2"/>
</dbReference>
<evidence type="ECO:0000256" key="3">
    <source>
        <dbReference type="ARBA" id="ARBA00022729"/>
    </source>
</evidence>
<dbReference type="InterPro" id="IPR000242">
    <property type="entry name" value="PTP_cat"/>
</dbReference>
<dbReference type="PROSITE" id="PS50026">
    <property type="entry name" value="EGF_3"/>
    <property type="match status" value="1"/>
</dbReference>
<feature type="disulfide bond" evidence="8">
    <location>
        <begin position="275"/>
        <end position="284"/>
    </location>
</feature>
<keyword evidence="15" id="KW-0675">Receptor</keyword>
<dbReference type="InterPro" id="IPR050348">
    <property type="entry name" value="Protein-Tyr_Phosphatase"/>
</dbReference>
<dbReference type="PANTHER" id="PTHR19134:SF560">
    <property type="entry name" value="PROTEIN-TYROSINE-PHOSPHATASE"/>
    <property type="match status" value="1"/>
</dbReference>
<dbReference type="PANTHER" id="PTHR19134">
    <property type="entry name" value="RECEPTOR-TYPE TYROSINE-PROTEIN PHOSPHATASE"/>
    <property type="match status" value="1"/>
</dbReference>
<feature type="domain" description="Tyrosine specific protein phosphatases" evidence="13">
    <location>
        <begin position="1307"/>
        <end position="1380"/>
    </location>
</feature>
<dbReference type="EMBL" id="JAIZAY010000006">
    <property type="protein sequence ID" value="KAJ8040468.1"/>
    <property type="molecule type" value="Genomic_DNA"/>
</dbReference>
<dbReference type="GO" id="GO:0004725">
    <property type="term" value="F:protein tyrosine phosphatase activity"/>
    <property type="evidence" value="ECO:0007669"/>
    <property type="project" value="UniProtKB-EC"/>
</dbReference>
<dbReference type="PRINTS" id="PR00700">
    <property type="entry name" value="PRTYPHPHTASE"/>
</dbReference>
<dbReference type="CDD" id="cd00054">
    <property type="entry name" value="EGF_CA"/>
    <property type="match status" value="1"/>
</dbReference>
<dbReference type="InterPro" id="IPR000387">
    <property type="entry name" value="Tyr_Pase_dom"/>
</dbReference>
<accession>A0A9Q1HCM1</accession>
<evidence type="ECO:0000256" key="2">
    <source>
        <dbReference type="ARBA" id="ARBA00013064"/>
    </source>
</evidence>
<evidence type="ECO:0000256" key="7">
    <source>
        <dbReference type="ARBA" id="ARBA00051722"/>
    </source>
</evidence>
<evidence type="ECO:0000259" key="13">
    <source>
        <dbReference type="PROSITE" id="PS50056"/>
    </source>
</evidence>
<dbReference type="InterPro" id="IPR016130">
    <property type="entry name" value="Tyr_Pase_AS"/>
</dbReference>
<reference evidence="15" key="1">
    <citation type="submission" date="2021-10" db="EMBL/GenBank/DDBJ databases">
        <title>Tropical sea cucumber genome reveals ecological adaptation and Cuvierian tubules defense mechanism.</title>
        <authorList>
            <person name="Chen T."/>
        </authorList>
    </citation>
    <scope>NUCLEOTIDE SEQUENCE</scope>
    <source>
        <strain evidence="15">Nanhai2018</strain>
        <tissue evidence="15">Muscle</tissue>
    </source>
</reference>
<evidence type="ECO:0000256" key="6">
    <source>
        <dbReference type="ARBA" id="ARBA00023136"/>
    </source>
</evidence>
<dbReference type="CDD" id="cd00055">
    <property type="entry name" value="EGF_Lam"/>
    <property type="match status" value="1"/>
</dbReference>
<gene>
    <name evidence="15" type="ORF">HOLleu_14765</name>
</gene>
<evidence type="ECO:0000259" key="12">
    <source>
        <dbReference type="PROSITE" id="PS50055"/>
    </source>
</evidence>
<keyword evidence="10" id="KW-0812">Transmembrane</keyword>
<keyword evidence="8" id="KW-1015">Disulfide bond</keyword>
<dbReference type="FunFam" id="3.90.190.10:FF:000102">
    <property type="entry name" value="Receptor-type tyrosine-protein phosphatase"/>
    <property type="match status" value="1"/>
</dbReference>
<protein>
    <recommendedName>
        <fullName evidence="2">protein-tyrosine-phosphatase</fullName>
        <ecNumber evidence="2">3.1.3.48</ecNumber>
    </recommendedName>
</protein>
<feature type="domain" description="Fibronectin type-III" evidence="14">
    <location>
        <begin position="525"/>
        <end position="629"/>
    </location>
</feature>
<dbReference type="PROSITE" id="PS00022">
    <property type="entry name" value="EGF_1"/>
    <property type="match status" value="1"/>
</dbReference>
<feature type="region of interest" description="Disordered" evidence="9">
    <location>
        <begin position="77"/>
        <end position="97"/>
    </location>
</feature>
<keyword evidence="4" id="KW-0378">Hydrolase</keyword>
<comment type="caution">
    <text evidence="15">The sequence shown here is derived from an EMBL/GenBank/DDBJ whole genome shotgun (WGS) entry which is preliminary data.</text>
</comment>
<dbReference type="InterPro" id="IPR003595">
    <property type="entry name" value="Tyr_Pase_cat"/>
</dbReference>
<evidence type="ECO:0000313" key="16">
    <source>
        <dbReference type="Proteomes" id="UP001152320"/>
    </source>
</evidence>
<dbReference type="SMART" id="SM00194">
    <property type="entry name" value="PTPc"/>
    <property type="match status" value="2"/>
</dbReference>
<feature type="transmembrane region" description="Helical" evidence="10">
    <location>
        <begin position="737"/>
        <end position="761"/>
    </location>
</feature>
<dbReference type="InterPro" id="IPR000742">
    <property type="entry name" value="EGF"/>
</dbReference>
<dbReference type="SMART" id="SM00404">
    <property type="entry name" value="PTPc_motif"/>
    <property type="match status" value="2"/>
</dbReference>
<dbReference type="OrthoDB" id="10252017at2759"/>
<feature type="domain" description="Tyrosine-protein phosphatase" evidence="12">
    <location>
        <begin position="871"/>
        <end position="1125"/>
    </location>
</feature>
<evidence type="ECO:0000256" key="8">
    <source>
        <dbReference type="PROSITE-ProRule" id="PRU00076"/>
    </source>
</evidence>
<proteinExistence type="predicted"/>
<evidence type="ECO:0000259" key="14">
    <source>
        <dbReference type="PROSITE" id="PS50853"/>
    </source>
</evidence>
<organism evidence="15 16">
    <name type="scientific">Holothuria leucospilota</name>
    <name type="common">Black long sea cucumber</name>
    <name type="synonym">Mertensiothuria leucospilota</name>
    <dbReference type="NCBI Taxonomy" id="206669"/>
    <lineage>
        <taxon>Eukaryota</taxon>
        <taxon>Metazoa</taxon>
        <taxon>Echinodermata</taxon>
        <taxon>Eleutherozoa</taxon>
        <taxon>Echinozoa</taxon>
        <taxon>Holothuroidea</taxon>
        <taxon>Aspidochirotacea</taxon>
        <taxon>Aspidochirotida</taxon>
        <taxon>Holothuriidae</taxon>
        <taxon>Holothuria</taxon>
    </lineage>
</organism>
<dbReference type="InterPro" id="IPR029021">
    <property type="entry name" value="Prot-tyrosine_phosphatase-like"/>
</dbReference>
<sequence length="1399" mass="156834">MVTNLCFYQFYDMAVVKILWHFVLIGLAAAQDKIPITMVTSHAFNAGSRNPYPEYYCYLNSPDSDATVTARRVWETRTNSGDINNNPPPPSPHRISDGPYPAGSAVYKVSLSFNRNTQSYAFGTFSCSASKIGRKFTTVSNILMTSDVYSWPADGLVTQTVNTGDTGVQIRMRLSSRRSVRRWYRNEVSYLFPTTESAAEGTLSFTTVQKYQHEGVYEAVTDFTSRPRRQPRHGLKRLIVRSCRGGRWGPPGCNGMCDECYNGGVCDDETGRCICPPGFMGTNCLTACGGNRFGYSCEFQCSYDGDDNDACSGLQFCLLDPFGCRCNTGWKGLGCNDACSEGAFGASCLQECRCDGLCDRFTGVCNGTCKPGWSGDSCQMECSGGYFGKSCLQECRCASHACDIVTGDCSGQCKPQWVDAYQCLAGLENVTSLKANPNGTSKVSCVTQVHRDSSSTLTVYLSRQPDHLERTGIELMEKISNASTEMWIFTADNVREGDKLFCLVFDQHDIIVAMLHTTVIEYDLPVFNNTSVTLVTATTTSITISWRSWDPDRDYGDPPIVTYIPYYRKAVSEEWISGTAVSPREGTLEFMADNLEADTEYSFSVAVVREGVNGEGPRGPSVNFRTKCNAVSPYNVMAYVNTTAEHVNISWQIPEAGDMCSSGISFLTIYFKKGTSEEPQLLTTVGSNETWVTVDIKDLGEGDFSFFVSQTSDEESALSQESTVITIMQPNGGGIDVYILIIIIICILVIVTGIAVVLVFLRMKKKKDDTLEGDNPTYNVYYNNGVMNETVNECISPSPNRDTTMASSTDNEEVQTISKTVIDDIHGVADKGVKDDTQGSEIVYGNLHIPEKVKVSGLRDYINSNLQEGRLGQEFLLFKAGKQYPWTVAEKKENKKKNRFRNMYTYDHSRVVLESLPGDEHSYYNASYIKDNNDRKVFIAAQGPNKASLNDFWRMVWSENVTTIVMVTNLIEKGKDRCLKYWPDGVGVSQAVGDIVVSLEESTCFADYVIRKLHVVLHGKHRIIYQLHYVSWPDMGTPKQPTPLIAFVKQAKLIHKEKKTPMVVHCSAGVGRTGTFIALYSLLDNVLNDEYVHVFDFVKKMRENRVNMVQTGEQYVFLYKCLMEASLTNDTEMTRDDISKLAVDLDQRRPKKEFKLLKQLEEDDMVYSSYLNEAGCKRPSSMSEQYDNLPNFTSANFLKNFEKENAYITCAYPSPDAIDQFWKLVYTWKCPVIVMLDQLNNDKVPYWPRSDSVKHGKYSVSCKGTETEPAFILRQFEVSQDEAEVMVPVYHLQLTSWPARNNLSGLDSIIRKFTSLQTSQMVDGPVIVHCVDGEGLSGIFVAVSSEIERLQLTGKMDMFKTVRQLREANTDVLALEEDYLFCYKLLLQYLEGPHMYQNM</sequence>
<dbReference type="Gene3D" id="2.170.300.10">
    <property type="entry name" value="Tie2 ligand-binding domain superfamily"/>
    <property type="match status" value="1"/>
</dbReference>
<dbReference type="CDD" id="cd00047">
    <property type="entry name" value="PTPc"/>
    <property type="match status" value="2"/>
</dbReference>
<dbReference type="PROSITE" id="PS50853">
    <property type="entry name" value="FN3"/>
    <property type="match status" value="1"/>
</dbReference>
<evidence type="ECO:0000259" key="11">
    <source>
        <dbReference type="PROSITE" id="PS50026"/>
    </source>
</evidence>
<dbReference type="EC" id="3.1.3.48" evidence="2"/>
<comment type="caution">
    <text evidence="8">Lacks conserved residue(s) required for the propagation of feature annotation.</text>
</comment>
<dbReference type="Pfam" id="PF00102">
    <property type="entry name" value="Y_phosphatase"/>
    <property type="match status" value="2"/>
</dbReference>
<evidence type="ECO:0000256" key="9">
    <source>
        <dbReference type="SAM" id="MobiDB-lite"/>
    </source>
</evidence>
<feature type="domain" description="Tyrosine specific protein phosphatases" evidence="13">
    <location>
        <begin position="1045"/>
        <end position="1116"/>
    </location>
</feature>
<dbReference type="CDD" id="cd00063">
    <property type="entry name" value="FN3"/>
    <property type="match status" value="1"/>
</dbReference>
<dbReference type="InterPro" id="IPR036116">
    <property type="entry name" value="FN3_sf"/>
</dbReference>
<feature type="domain" description="Tyrosine-protein phosphatase" evidence="12">
    <location>
        <begin position="1137"/>
        <end position="1389"/>
    </location>
</feature>
<dbReference type="InterPro" id="IPR002049">
    <property type="entry name" value="LE_dom"/>
</dbReference>
<comment type="subcellular location">
    <subcellularLocation>
        <location evidence="1">Membrane</location>
        <topology evidence="1">Single-pass membrane protein</topology>
    </subcellularLocation>
</comment>
<evidence type="ECO:0000256" key="10">
    <source>
        <dbReference type="SAM" id="Phobius"/>
    </source>
</evidence>
<evidence type="ECO:0000313" key="15">
    <source>
        <dbReference type="EMBL" id="KAJ8040468.1"/>
    </source>
</evidence>
<dbReference type="PROSITE" id="PS00383">
    <property type="entry name" value="TYR_PHOSPHATASE_1"/>
    <property type="match status" value="1"/>
</dbReference>
<name>A0A9Q1HCM1_HOLLE</name>
<dbReference type="Proteomes" id="UP001152320">
    <property type="component" value="Chromosome 6"/>
</dbReference>
<dbReference type="GO" id="GO:0016020">
    <property type="term" value="C:membrane"/>
    <property type="evidence" value="ECO:0007669"/>
    <property type="project" value="UniProtKB-SubCell"/>
</dbReference>
<evidence type="ECO:0000256" key="1">
    <source>
        <dbReference type="ARBA" id="ARBA00004167"/>
    </source>
</evidence>
<dbReference type="InterPro" id="IPR013783">
    <property type="entry name" value="Ig-like_fold"/>
</dbReference>
<comment type="catalytic activity">
    <reaction evidence="7">
        <text>O-phospho-L-tyrosyl-[protein] + H2O = L-tyrosyl-[protein] + phosphate</text>
        <dbReference type="Rhea" id="RHEA:10684"/>
        <dbReference type="Rhea" id="RHEA-COMP:10136"/>
        <dbReference type="Rhea" id="RHEA-COMP:20101"/>
        <dbReference type="ChEBI" id="CHEBI:15377"/>
        <dbReference type="ChEBI" id="CHEBI:43474"/>
        <dbReference type="ChEBI" id="CHEBI:46858"/>
        <dbReference type="ChEBI" id="CHEBI:61978"/>
        <dbReference type="EC" id="3.1.3.48"/>
    </reaction>
</comment>
<dbReference type="PROSITE" id="PS50056">
    <property type="entry name" value="TYR_PHOSPHATASE_2"/>
    <property type="match status" value="2"/>
</dbReference>
<dbReference type="Gene3D" id="3.90.190.10">
    <property type="entry name" value="Protein tyrosine phosphatase superfamily"/>
    <property type="match status" value="2"/>
</dbReference>
<dbReference type="SUPFAM" id="SSF49265">
    <property type="entry name" value="Fibronectin type III"/>
    <property type="match status" value="1"/>
</dbReference>
<keyword evidence="5" id="KW-0904">Protein phosphatase</keyword>
<keyword evidence="8" id="KW-0245">EGF-like domain</keyword>
<keyword evidence="10" id="KW-1133">Transmembrane helix</keyword>
<feature type="domain" description="EGF-like" evidence="11">
    <location>
        <begin position="258"/>
        <end position="285"/>
    </location>
</feature>
<dbReference type="InterPro" id="IPR003961">
    <property type="entry name" value="FN3_dom"/>
</dbReference>
<dbReference type="FunFam" id="2.170.300.10:FF:000003">
    <property type="entry name" value="tyrosine-protein kinase receptor Tie-1 isoform X1"/>
    <property type="match status" value="1"/>
</dbReference>
<dbReference type="SMART" id="SM00181">
    <property type="entry name" value="EGF"/>
    <property type="match status" value="3"/>
</dbReference>
<evidence type="ECO:0000256" key="5">
    <source>
        <dbReference type="ARBA" id="ARBA00022912"/>
    </source>
</evidence>
<dbReference type="PROSITE" id="PS50055">
    <property type="entry name" value="TYR_PHOSPHATASE_PTP"/>
    <property type="match status" value="2"/>
</dbReference>
<keyword evidence="16" id="KW-1185">Reference proteome</keyword>
<dbReference type="SMART" id="SM00060">
    <property type="entry name" value="FN3"/>
    <property type="match status" value="1"/>
</dbReference>
<keyword evidence="6 10" id="KW-0472">Membrane</keyword>
<evidence type="ECO:0000256" key="4">
    <source>
        <dbReference type="ARBA" id="ARBA00022801"/>
    </source>
</evidence>